<dbReference type="PANTHER" id="PTHR30329:SF21">
    <property type="entry name" value="LIPOPROTEIN YIAD-RELATED"/>
    <property type="match status" value="1"/>
</dbReference>
<dbReference type="RefSeq" id="WP_243359062.1">
    <property type="nucleotide sequence ID" value="NZ_JALGBH010000001.1"/>
</dbReference>
<evidence type="ECO:0000256" key="2">
    <source>
        <dbReference type="ARBA" id="ARBA00023136"/>
    </source>
</evidence>
<dbReference type="InterPro" id="IPR036737">
    <property type="entry name" value="OmpA-like_sf"/>
</dbReference>
<keyword evidence="3" id="KW-0998">Cell outer membrane</keyword>
<feature type="domain" description="OmpA-like" evidence="5">
    <location>
        <begin position="154"/>
        <end position="271"/>
    </location>
</feature>
<dbReference type="Pfam" id="PF00691">
    <property type="entry name" value="OmpA"/>
    <property type="match status" value="2"/>
</dbReference>
<comment type="subcellular location">
    <subcellularLocation>
        <location evidence="1">Cell outer membrane</location>
    </subcellularLocation>
</comment>
<evidence type="ECO:0000313" key="7">
    <source>
        <dbReference type="Proteomes" id="UP001165460"/>
    </source>
</evidence>
<dbReference type="PROSITE" id="PS51123">
    <property type="entry name" value="OMPA_2"/>
    <property type="match status" value="2"/>
</dbReference>
<keyword evidence="7" id="KW-1185">Reference proteome</keyword>
<reference evidence="6" key="1">
    <citation type="submission" date="2022-03" db="EMBL/GenBank/DDBJ databases">
        <authorList>
            <person name="Woo C.Y."/>
        </authorList>
    </citation>
    <scope>NUCLEOTIDE SEQUENCE</scope>
    <source>
        <strain evidence="6">CYS-01</strain>
    </source>
</reference>
<dbReference type="InterPro" id="IPR006664">
    <property type="entry name" value="OMP_bac"/>
</dbReference>
<dbReference type="Gene3D" id="3.30.1330.60">
    <property type="entry name" value="OmpA-like domain"/>
    <property type="match status" value="2"/>
</dbReference>
<evidence type="ECO:0000259" key="5">
    <source>
        <dbReference type="PROSITE" id="PS51123"/>
    </source>
</evidence>
<evidence type="ECO:0000256" key="1">
    <source>
        <dbReference type="ARBA" id="ARBA00004442"/>
    </source>
</evidence>
<dbReference type="EMBL" id="JALGBH010000001">
    <property type="protein sequence ID" value="MCJ0741685.1"/>
    <property type="molecule type" value="Genomic_DNA"/>
</dbReference>
<evidence type="ECO:0000313" key="6">
    <source>
        <dbReference type="EMBL" id="MCJ0741685.1"/>
    </source>
</evidence>
<comment type="caution">
    <text evidence="6">The sequence shown here is derived from an EMBL/GenBank/DDBJ whole genome shotgun (WGS) entry which is preliminary data.</text>
</comment>
<dbReference type="SUPFAM" id="SSF103088">
    <property type="entry name" value="OmpA-like"/>
    <property type="match status" value="2"/>
</dbReference>
<proteinExistence type="predicted"/>
<name>A0ABS9ZSW0_9SPHI</name>
<accession>A0ABS9ZSW0</accession>
<sequence>MSFKKAFSFFLGLIIFVVQLKAQQQKINSFYFDTDKSVLEVQQETLIKQFISELDTTKIKEIEILGYCDDVGRKGYNDTLSYKRAAYVQQLLLAKGIDPSAIVMLTGKGKITLKDKKDVYAERANNRRVDIIIKYLPPVPIAKANEIFSDTLKVGDKIILENVLFENSRHQILEQSIPVVERLADVLLAKKKYSIAILGHICCNPPGVDVIDFDTGERNLSEARAKIIYDYLIYRGIEKKRLSYKGMMANYPLGKGDRYDRRVELQIVSIDETAH</sequence>
<dbReference type="PRINTS" id="PR01021">
    <property type="entry name" value="OMPADOMAIN"/>
</dbReference>
<gene>
    <name evidence="6" type="ORF">MMF97_03100</name>
</gene>
<keyword evidence="2 4" id="KW-0472">Membrane</keyword>
<dbReference type="InterPro" id="IPR050330">
    <property type="entry name" value="Bact_OuterMem_StrucFunc"/>
</dbReference>
<dbReference type="PANTHER" id="PTHR30329">
    <property type="entry name" value="STATOR ELEMENT OF FLAGELLAR MOTOR COMPLEX"/>
    <property type="match status" value="1"/>
</dbReference>
<protein>
    <submittedName>
        <fullName evidence="6">OmpA family protein</fullName>
    </submittedName>
</protein>
<evidence type="ECO:0000256" key="3">
    <source>
        <dbReference type="ARBA" id="ARBA00023237"/>
    </source>
</evidence>
<dbReference type="InterPro" id="IPR006665">
    <property type="entry name" value="OmpA-like"/>
</dbReference>
<organism evidence="6 7">
    <name type="scientific">Pedobacter montanisoli</name>
    <dbReference type="NCBI Taxonomy" id="2923277"/>
    <lineage>
        <taxon>Bacteria</taxon>
        <taxon>Pseudomonadati</taxon>
        <taxon>Bacteroidota</taxon>
        <taxon>Sphingobacteriia</taxon>
        <taxon>Sphingobacteriales</taxon>
        <taxon>Sphingobacteriaceae</taxon>
        <taxon>Pedobacter</taxon>
    </lineage>
</organism>
<dbReference type="Proteomes" id="UP001165460">
    <property type="component" value="Unassembled WGS sequence"/>
</dbReference>
<feature type="domain" description="OmpA-like" evidence="5">
    <location>
        <begin position="19"/>
        <end position="137"/>
    </location>
</feature>
<evidence type="ECO:0000256" key="4">
    <source>
        <dbReference type="PROSITE-ProRule" id="PRU00473"/>
    </source>
</evidence>
<dbReference type="CDD" id="cd07185">
    <property type="entry name" value="OmpA_C-like"/>
    <property type="match status" value="1"/>
</dbReference>